<dbReference type="EMBL" id="PFMD01000023">
    <property type="protein sequence ID" value="PIY96998.1"/>
    <property type="molecule type" value="Genomic_DNA"/>
</dbReference>
<sequence>TLLKQEIKIFAAYTSGVENELSSIQKRIDVLNTTHSDDGVTIKLYNFDNLPYIAPSEDGLQKNIDPYITDCDIFIGILGVNPGSGNFEHELELGFQQTLANRSSFILFVFVNDVKVANNNQEGEPSYRNTLIEKYKQNAKYVPYNSQEKFNEEIDKSLGYIVNNICRKLALPQDREMMTKKEPEKAQDNKNITKKIPKRTELNGNSTILSSVIKRVGKFSENKLESISNFDRVRISLYSSALLYNKLLSSEILDNHELHIAYKFRDKMKLYFEESWLILETIISDDNDQKAGWYWFQKLTKKSLIDFARKYFINSNNDKIKIGAIILLDNFWSNKYLSILEKLASDESNSVRSKVLDILKKHLDKNSFKIISILKKDKESYICKSARELEIRLLIRFNYRRVLSLIKQISKADNLYISDFQVLLNKLSNQELTDLLDIKDESLVVSVYRELLKRKAFGDTKLQEFLQNKCWEIRLYTLNALITQGKKYSPEKVEKILQIDEKENTYFRLTRRSTDLNKRDILEKIYNKFSTEELEKSIEWLSLDGPLIYEIIGLRTFQNNKKEIRSDLQEGFKSKKDIWSKQLALKYKIPEATLQETYAKYEGFLIDQFKIAALKVILKYGNSKDVPIVKTLLNSDSYEIKKLCVKIIETYGSQRDSLILLDFALTASINDDTAIMGSLLLDKNGKYKIIEKIFDSQKYALMKKAIAFSLKFKRPIPPKIVSSLLFCDDDEVRVYAVALINKIQTIKENQELLKKYTTKESYYYNVVCWLDRILYAPSPLRKKFEETLQTILDKEIN</sequence>
<name>A0A2M7RJS3_9BACT</name>
<organism evidence="1 2">
    <name type="scientific">Candidatus Kerfeldbacteria bacterium CG_4_10_14_0_8_um_filter_42_10</name>
    <dbReference type="NCBI Taxonomy" id="2014248"/>
    <lineage>
        <taxon>Bacteria</taxon>
        <taxon>Candidatus Kerfeldiibacteriota</taxon>
    </lineage>
</organism>
<evidence type="ECO:0000313" key="2">
    <source>
        <dbReference type="Proteomes" id="UP000230779"/>
    </source>
</evidence>
<dbReference type="InterPro" id="IPR016024">
    <property type="entry name" value="ARM-type_fold"/>
</dbReference>
<dbReference type="AlphaFoldDB" id="A0A2M7RJS3"/>
<gene>
    <name evidence="1" type="ORF">COY66_01910</name>
</gene>
<evidence type="ECO:0008006" key="3">
    <source>
        <dbReference type="Google" id="ProtNLM"/>
    </source>
</evidence>
<reference evidence="1 2" key="1">
    <citation type="submission" date="2017-09" db="EMBL/GenBank/DDBJ databases">
        <title>Depth-based differentiation of microbial function through sediment-hosted aquifers and enrichment of novel symbionts in the deep terrestrial subsurface.</title>
        <authorList>
            <person name="Probst A.J."/>
            <person name="Ladd B."/>
            <person name="Jarett J.K."/>
            <person name="Geller-Mcgrath D.E."/>
            <person name="Sieber C.M."/>
            <person name="Emerson J.B."/>
            <person name="Anantharaman K."/>
            <person name="Thomas B.C."/>
            <person name="Malmstrom R."/>
            <person name="Stieglmeier M."/>
            <person name="Klingl A."/>
            <person name="Woyke T."/>
            <person name="Ryan C.M."/>
            <person name="Banfield J.F."/>
        </authorList>
    </citation>
    <scope>NUCLEOTIDE SEQUENCE [LARGE SCALE GENOMIC DNA]</scope>
    <source>
        <strain evidence="1">CG_4_10_14_0_8_um_filter_42_10</strain>
    </source>
</reference>
<feature type="non-terminal residue" evidence="1">
    <location>
        <position position="1"/>
    </location>
</feature>
<accession>A0A2M7RJS3</accession>
<comment type="caution">
    <text evidence="1">The sequence shown here is derived from an EMBL/GenBank/DDBJ whole genome shotgun (WGS) entry which is preliminary data.</text>
</comment>
<evidence type="ECO:0000313" key="1">
    <source>
        <dbReference type="EMBL" id="PIY96998.1"/>
    </source>
</evidence>
<protein>
    <recommendedName>
        <fullName evidence="3">DUF4062 domain-containing protein</fullName>
    </recommendedName>
</protein>
<proteinExistence type="predicted"/>
<dbReference type="SUPFAM" id="SSF48371">
    <property type="entry name" value="ARM repeat"/>
    <property type="match status" value="1"/>
</dbReference>
<dbReference type="Proteomes" id="UP000230779">
    <property type="component" value="Unassembled WGS sequence"/>
</dbReference>